<feature type="domain" description="Rho-GAP" evidence="1">
    <location>
        <begin position="1"/>
        <end position="91"/>
    </location>
</feature>
<dbReference type="InterPro" id="IPR000198">
    <property type="entry name" value="RhoGAP_dom"/>
</dbReference>
<dbReference type="Pfam" id="PF00620">
    <property type="entry name" value="RhoGAP"/>
    <property type="match status" value="1"/>
</dbReference>
<dbReference type="InParanoid" id="A0A7J8I006"/>
<gene>
    <name evidence="2" type="ORF">HJG59_010855</name>
</gene>
<dbReference type="AlphaFoldDB" id="A0A7J8I006"/>
<dbReference type="PANTHER" id="PTHR23179">
    <property type="entry name" value="T-CELL ACTIVATION RHO GTPASE ACTIVATING PROTEIN-RELATED"/>
    <property type="match status" value="1"/>
</dbReference>
<dbReference type="GO" id="GO:0005096">
    <property type="term" value="F:GTPase activator activity"/>
    <property type="evidence" value="ECO:0007669"/>
    <property type="project" value="TreeGrafter"/>
</dbReference>
<organism evidence="2 3">
    <name type="scientific">Molossus molossus</name>
    <name type="common">Pallas' mastiff bat</name>
    <name type="synonym">Vespertilio molossus</name>
    <dbReference type="NCBI Taxonomy" id="27622"/>
    <lineage>
        <taxon>Eukaryota</taxon>
        <taxon>Metazoa</taxon>
        <taxon>Chordata</taxon>
        <taxon>Craniata</taxon>
        <taxon>Vertebrata</taxon>
        <taxon>Euteleostomi</taxon>
        <taxon>Mammalia</taxon>
        <taxon>Eutheria</taxon>
        <taxon>Laurasiatheria</taxon>
        <taxon>Chiroptera</taxon>
        <taxon>Yangochiroptera</taxon>
        <taxon>Molossidae</taxon>
        <taxon>Molossus</taxon>
    </lineage>
</organism>
<evidence type="ECO:0000313" key="3">
    <source>
        <dbReference type="Proteomes" id="UP000550707"/>
    </source>
</evidence>
<accession>A0A7J8I006</accession>
<keyword evidence="3" id="KW-1185">Reference proteome</keyword>
<dbReference type="GO" id="GO:0007165">
    <property type="term" value="P:signal transduction"/>
    <property type="evidence" value="ECO:0007669"/>
    <property type="project" value="InterPro"/>
</dbReference>
<proteinExistence type="predicted"/>
<dbReference type="InterPro" id="IPR008936">
    <property type="entry name" value="Rho_GTPase_activation_prot"/>
</dbReference>
<protein>
    <recommendedName>
        <fullName evidence="1">Rho-GAP domain-containing protein</fullName>
    </recommendedName>
</protein>
<evidence type="ECO:0000259" key="1">
    <source>
        <dbReference type="PROSITE" id="PS50238"/>
    </source>
</evidence>
<dbReference type="PANTHER" id="PTHR23179:SF37">
    <property type="entry name" value="1700006A11RIK PROTEIN"/>
    <property type="match status" value="1"/>
</dbReference>
<name>A0A7J8I006_MOLMO</name>
<comment type="caution">
    <text evidence="2">The sequence shown here is derived from an EMBL/GenBank/DDBJ whole genome shotgun (WGS) entry which is preliminary data.</text>
</comment>
<reference evidence="2 3" key="1">
    <citation type="journal article" date="2020" name="Nature">
        <title>Six reference-quality genomes reveal evolution of bat adaptations.</title>
        <authorList>
            <person name="Jebb D."/>
            <person name="Huang Z."/>
            <person name="Pippel M."/>
            <person name="Hughes G.M."/>
            <person name="Lavrichenko K."/>
            <person name="Devanna P."/>
            <person name="Winkler S."/>
            <person name="Jermiin L.S."/>
            <person name="Skirmuntt E.C."/>
            <person name="Katzourakis A."/>
            <person name="Burkitt-Gray L."/>
            <person name="Ray D.A."/>
            <person name="Sullivan K.A.M."/>
            <person name="Roscito J.G."/>
            <person name="Kirilenko B.M."/>
            <person name="Davalos L.M."/>
            <person name="Corthals A.P."/>
            <person name="Power M.L."/>
            <person name="Jones G."/>
            <person name="Ransome R.D."/>
            <person name="Dechmann D.K.N."/>
            <person name="Locatelli A.G."/>
            <person name="Puechmaille S.J."/>
            <person name="Fedrigo O."/>
            <person name="Jarvis E.D."/>
            <person name="Hiller M."/>
            <person name="Vernes S.C."/>
            <person name="Myers E.W."/>
            <person name="Teeling E.C."/>
        </authorList>
    </citation>
    <scope>NUCLEOTIDE SEQUENCE [LARGE SCALE GENOMIC DNA]</scope>
    <source>
        <strain evidence="2">MMolMol1</strain>
        <tissue evidence="2">Muscle</tissue>
    </source>
</reference>
<dbReference type="PROSITE" id="PS50238">
    <property type="entry name" value="RHOGAP"/>
    <property type="match status" value="1"/>
</dbReference>
<sequence>MDEETKEEKIVLSRRLLEQLPRANAGLLRHLFGLLLTIQQHCSSNQMTARSLGSCPAPGIFCLPSACSNNSEGPVSGRYFNLRPLQCQDLWTNPVQYGKMVAINLFCQMKYLNLKKFNKLELVEMGKAKKDAHEQVLNTSRAKR</sequence>
<dbReference type="EMBL" id="JACASF010000005">
    <property type="protein sequence ID" value="KAF6477963.1"/>
    <property type="molecule type" value="Genomic_DNA"/>
</dbReference>
<dbReference type="Gene3D" id="1.10.555.10">
    <property type="entry name" value="Rho GTPase activation protein"/>
    <property type="match status" value="1"/>
</dbReference>
<evidence type="ECO:0000313" key="2">
    <source>
        <dbReference type="EMBL" id="KAF6477963.1"/>
    </source>
</evidence>
<dbReference type="SUPFAM" id="SSF48350">
    <property type="entry name" value="GTPase activation domain, GAP"/>
    <property type="match status" value="1"/>
</dbReference>
<dbReference type="Proteomes" id="UP000550707">
    <property type="component" value="Unassembled WGS sequence"/>
</dbReference>